<accession>A0ABM3H1T0</accession>
<keyword evidence="2 4" id="KW-0103">Bromodomain</keyword>
<feature type="region of interest" description="Disordered" evidence="5">
    <location>
        <begin position="59"/>
        <end position="90"/>
    </location>
</feature>
<dbReference type="PANTHER" id="PTHR45926">
    <property type="entry name" value="OSJNBA0053K19.4 PROTEIN"/>
    <property type="match status" value="1"/>
</dbReference>
<evidence type="ECO:0000259" key="6">
    <source>
        <dbReference type="PROSITE" id="PS50014"/>
    </source>
</evidence>
<keyword evidence="3" id="KW-0804">Transcription</keyword>
<evidence type="ECO:0000256" key="4">
    <source>
        <dbReference type="PROSITE-ProRule" id="PRU00035"/>
    </source>
</evidence>
<dbReference type="Gene3D" id="1.20.1270.220">
    <property type="match status" value="1"/>
</dbReference>
<name>A0ABM3H1T0_9MYRT</name>
<feature type="region of interest" description="Disordered" evidence="5">
    <location>
        <begin position="367"/>
        <end position="396"/>
    </location>
</feature>
<reference evidence="8" key="2">
    <citation type="submission" date="2025-08" db="UniProtKB">
        <authorList>
            <consortium name="RefSeq"/>
        </authorList>
    </citation>
    <scope>IDENTIFICATION</scope>
    <source>
        <tissue evidence="8">Leaf</tissue>
    </source>
</reference>
<protein>
    <submittedName>
        <fullName evidence="8">Transcription factor GTE1-like isoform X1</fullName>
    </submittedName>
</protein>
<proteinExistence type="predicted"/>
<gene>
    <name evidence="8" type="primary">LOC115734549</name>
</gene>
<evidence type="ECO:0000313" key="7">
    <source>
        <dbReference type="Proteomes" id="UP000827889"/>
    </source>
</evidence>
<dbReference type="Gene3D" id="1.20.920.10">
    <property type="entry name" value="Bromodomain-like"/>
    <property type="match status" value="1"/>
</dbReference>
<dbReference type="Proteomes" id="UP000827889">
    <property type="component" value="Chromosome 2"/>
</dbReference>
<dbReference type="RefSeq" id="XP_048130566.1">
    <property type="nucleotide sequence ID" value="XM_048274609.1"/>
</dbReference>
<sequence>MKFLSNPPMEEMELDGLIPYVGTGNSSSEIEAYEQDVDQILIKVNELDKRVNEVEQFCNDQSKKQPDISKGSTLGKGKRQISGPKKLRQDGCSREAAAAKRMQQLINQFGVILRQITQHEWAWPFLQPVDVKALGLHDYHKVIEKPMDFGTIKKKIEATDGAAYKNVREVCADVRLVFKNAMNYNDEKSDIHVMAKTLLGKFEDKWLLLLPKVTEEEKRLEQEGAEAQLDMQLAKEAANARTARKISNELYEADMHLEELRAILISKCRKISTDEKRKIAAALDKLPVEDVDKALEIVAQYDPSFRSKGDLVDLDLDAQVGISPSHTPALESNILIVLFTVDLVQSECTLWRLKFFVKGALEVQEKSSTVVGNNNNPDRSHDTNTYNNSNKKRKKEIRNVIAKTAKKRSLNPSS</sequence>
<feature type="domain" description="Bromo" evidence="6">
    <location>
        <begin position="117"/>
        <end position="192"/>
    </location>
</feature>
<evidence type="ECO:0000256" key="3">
    <source>
        <dbReference type="ARBA" id="ARBA00023163"/>
    </source>
</evidence>
<dbReference type="GeneID" id="115734549"/>
<dbReference type="Pfam" id="PF00439">
    <property type="entry name" value="Bromodomain"/>
    <property type="match status" value="1"/>
</dbReference>
<dbReference type="SMART" id="SM00297">
    <property type="entry name" value="BROMO"/>
    <property type="match status" value="1"/>
</dbReference>
<dbReference type="InterPro" id="IPR036427">
    <property type="entry name" value="Bromodomain-like_sf"/>
</dbReference>
<dbReference type="InterPro" id="IPR001487">
    <property type="entry name" value="Bromodomain"/>
</dbReference>
<reference evidence="7" key="1">
    <citation type="submission" date="2025-05" db="UniProtKB">
        <authorList>
            <consortium name="RefSeq"/>
        </authorList>
    </citation>
    <scope>NUCLEOTIDE SEQUENCE [LARGE SCALE GENOMIC DNA]</scope>
</reference>
<organism evidence="7 8">
    <name type="scientific">Rhodamnia argentea</name>
    <dbReference type="NCBI Taxonomy" id="178133"/>
    <lineage>
        <taxon>Eukaryota</taxon>
        <taxon>Viridiplantae</taxon>
        <taxon>Streptophyta</taxon>
        <taxon>Embryophyta</taxon>
        <taxon>Tracheophyta</taxon>
        <taxon>Spermatophyta</taxon>
        <taxon>Magnoliopsida</taxon>
        <taxon>eudicotyledons</taxon>
        <taxon>Gunneridae</taxon>
        <taxon>Pentapetalae</taxon>
        <taxon>rosids</taxon>
        <taxon>malvids</taxon>
        <taxon>Myrtales</taxon>
        <taxon>Myrtaceae</taxon>
        <taxon>Myrtoideae</taxon>
        <taxon>Myrteae</taxon>
        <taxon>Australasian group</taxon>
        <taxon>Rhodamnia</taxon>
    </lineage>
</organism>
<keyword evidence="7" id="KW-1185">Reference proteome</keyword>
<keyword evidence="1" id="KW-0805">Transcription regulation</keyword>
<dbReference type="InterPro" id="IPR038336">
    <property type="entry name" value="NET_sf"/>
</dbReference>
<evidence type="ECO:0000313" key="8">
    <source>
        <dbReference type="RefSeq" id="XP_048130566.1"/>
    </source>
</evidence>
<evidence type="ECO:0000256" key="5">
    <source>
        <dbReference type="SAM" id="MobiDB-lite"/>
    </source>
</evidence>
<evidence type="ECO:0000256" key="2">
    <source>
        <dbReference type="ARBA" id="ARBA00023117"/>
    </source>
</evidence>
<dbReference type="InterPro" id="IPR027353">
    <property type="entry name" value="NET_dom"/>
</dbReference>
<dbReference type="PRINTS" id="PR00503">
    <property type="entry name" value="BROMODOMAIN"/>
</dbReference>
<feature type="compositionally biased region" description="Polar residues" evidence="5">
    <location>
        <begin position="367"/>
        <end position="389"/>
    </location>
</feature>
<dbReference type="Pfam" id="PF17035">
    <property type="entry name" value="BET"/>
    <property type="match status" value="1"/>
</dbReference>
<dbReference type="SUPFAM" id="SSF47370">
    <property type="entry name" value="Bromodomain"/>
    <property type="match status" value="1"/>
</dbReference>
<dbReference type="PROSITE" id="PS50014">
    <property type="entry name" value="BROMODOMAIN_2"/>
    <property type="match status" value="1"/>
</dbReference>
<evidence type="ECO:0000256" key="1">
    <source>
        <dbReference type="ARBA" id="ARBA00023015"/>
    </source>
</evidence>